<organism evidence="2 3">
    <name type="scientific">Paeniglutamicibacter antarcticus</name>
    <dbReference type="NCBI Taxonomy" id="494023"/>
    <lineage>
        <taxon>Bacteria</taxon>
        <taxon>Bacillati</taxon>
        <taxon>Actinomycetota</taxon>
        <taxon>Actinomycetes</taxon>
        <taxon>Micrococcales</taxon>
        <taxon>Micrococcaceae</taxon>
        <taxon>Paeniglutamicibacter</taxon>
    </lineage>
</organism>
<dbReference type="Proteomes" id="UP001501257">
    <property type="component" value="Unassembled WGS sequence"/>
</dbReference>
<accession>A0ABP9TLF0</accession>
<comment type="caution">
    <text evidence="2">The sequence shown here is derived from an EMBL/GenBank/DDBJ whole genome shotgun (WGS) entry which is preliminary data.</text>
</comment>
<feature type="region of interest" description="Disordered" evidence="1">
    <location>
        <begin position="137"/>
        <end position="170"/>
    </location>
</feature>
<keyword evidence="3" id="KW-1185">Reference proteome</keyword>
<dbReference type="PANTHER" id="PTHR11647:SF1">
    <property type="entry name" value="COLLAPSIN RESPONSE MEDIATOR PROTEIN"/>
    <property type="match status" value="1"/>
</dbReference>
<protein>
    <recommendedName>
        <fullName evidence="4">Amidohydrolase family protein</fullName>
    </recommendedName>
</protein>
<proteinExistence type="predicted"/>
<dbReference type="InterPro" id="IPR011059">
    <property type="entry name" value="Metal-dep_hydrolase_composite"/>
</dbReference>
<sequence length="380" mass="39065">MDDPISSESVCFTAIRTAITHTRIIDGAGSPAFPGDIVLQDGIIAAVLPFGAYNDDGATVVIDGTNLVTCPGFIDMFGTSGTAASGGESGQSALARGVTTEVLGLEASVSAPLGNGSGGPLESVQGTNIAFMDSRETEGVQAAGSEAENPTDSQHGTATNSAASPSHLESPGMLASLLPSWARSGETDEILAELREEETVSRIRADIEASENPDWDEIVISMVESGQLDVLVGQSIKQIAAIQSSDPISTFLRILRADSLSTEMLQGSCTDEDLRSIGCNPAQANIAEPVDLTSAIHQMTGLPASILGLANRGVLATGHAADVLVFDPDAIIDVAAFADPRQPGAGTTYVFVNGVPAVFDHRPMSASAGRSLRRGAEGTT</sequence>
<gene>
    <name evidence="2" type="ORF">GCM10025778_10700</name>
</gene>
<dbReference type="PANTHER" id="PTHR11647">
    <property type="entry name" value="HYDRANTOINASE/DIHYDROPYRIMIDINASE FAMILY MEMBER"/>
    <property type="match status" value="1"/>
</dbReference>
<dbReference type="EMBL" id="BAABLK010000022">
    <property type="protein sequence ID" value="GAA5226537.1"/>
    <property type="molecule type" value="Genomic_DNA"/>
</dbReference>
<evidence type="ECO:0000313" key="3">
    <source>
        <dbReference type="Proteomes" id="UP001501257"/>
    </source>
</evidence>
<evidence type="ECO:0000313" key="2">
    <source>
        <dbReference type="EMBL" id="GAA5226537.1"/>
    </source>
</evidence>
<evidence type="ECO:0000256" key="1">
    <source>
        <dbReference type="SAM" id="MobiDB-lite"/>
    </source>
</evidence>
<evidence type="ECO:0008006" key="4">
    <source>
        <dbReference type="Google" id="ProtNLM"/>
    </source>
</evidence>
<feature type="compositionally biased region" description="Polar residues" evidence="1">
    <location>
        <begin position="148"/>
        <end position="164"/>
    </location>
</feature>
<dbReference type="InterPro" id="IPR050378">
    <property type="entry name" value="Metallo-dep_Hydrolases_sf"/>
</dbReference>
<dbReference type="RefSeq" id="WP_210099596.1">
    <property type="nucleotide sequence ID" value="NZ_BAABLK010000022.1"/>
</dbReference>
<reference evidence="3" key="1">
    <citation type="journal article" date="2019" name="Int. J. Syst. Evol. Microbiol.">
        <title>The Global Catalogue of Microorganisms (GCM) 10K type strain sequencing project: providing services to taxonomists for standard genome sequencing and annotation.</title>
        <authorList>
            <consortium name="The Broad Institute Genomics Platform"/>
            <consortium name="The Broad Institute Genome Sequencing Center for Infectious Disease"/>
            <person name="Wu L."/>
            <person name="Ma J."/>
        </authorList>
    </citation>
    <scope>NUCLEOTIDE SEQUENCE [LARGE SCALE GENOMIC DNA]</scope>
    <source>
        <strain evidence="3">JCM 18952</strain>
    </source>
</reference>
<name>A0ABP9TLF0_9MICC</name>
<dbReference type="Gene3D" id="2.30.40.10">
    <property type="entry name" value="Urease, subunit C, domain 1"/>
    <property type="match status" value="1"/>
</dbReference>
<dbReference type="SUPFAM" id="SSF51338">
    <property type="entry name" value="Composite domain of metallo-dependent hydrolases"/>
    <property type="match status" value="1"/>
</dbReference>